<dbReference type="PANTHER" id="PTHR43017">
    <property type="entry name" value="GALACTOSIDE O-ACETYLTRANSFERASE"/>
    <property type="match status" value="1"/>
</dbReference>
<evidence type="ECO:0000256" key="4">
    <source>
        <dbReference type="ARBA" id="ARBA00023315"/>
    </source>
</evidence>
<dbReference type="Pfam" id="PF00132">
    <property type="entry name" value="Hexapep"/>
    <property type="match status" value="1"/>
</dbReference>
<evidence type="ECO:0000256" key="3">
    <source>
        <dbReference type="ARBA" id="ARBA00022737"/>
    </source>
</evidence>
<dbReference type="FunFam" id="2.160.10.10:FF:000025">
    <property type="entry name" value="Hexapeptide-repeat containing-acetyltransferase"/>
    <property type="match status" value="1"/>
</dbReference>
<reference evidence="7 8" key="1">
    <citation type="journal article" date="2015" name="Genome Announc.">
        <title>Expanding the biotechnology potential of lactobacilli through comparative genomics of 213 strains and associated genera.</title>
        <authorList>
            <person name="Sun Z."/>
            <person name="Harris H.M."/>
            <person name="McCann A."/>
            <person name="Guo C."/>
            <person name="Argimon S."/>
            <person name="Zhang W."/>
            <person name="Yang X."/>
            <person name="Jeffery I.B."/>
            <person name="Cooney J.C."/>
            <person name="Kagawa T.F."/>
            <person name="Liu W."/>
            <person name="Song Y."/>
            <person name="Salvetti E."/>
            <person name="Wrobel A."/>
            <person name="Rasinkangas P."/>
            <person name="Parkhill J."/>
            <person name="Rea M.C."/>
            <person name="O'Sullivan O."/>
            <person name="Ritari J."/>
            <person name="Douillard F.P."/>
            <person name="Paul Ross R."/>
            <person name="Yang R."/>
            <person name="Briner A.E."/>
            <person name="Felis G.E."/>
            <person name="de Vos W.M."/>
            <person name="Barrangou R."/>
            <person name="Klaenhammer T.R."/>
            <person name="Caufield P.W."/>
            <person name="Cui Y."/>
            <person name="Zhang H."/>
            <person name="O'Toole P.W."/>
        </authorList>
    </citation>
    <scope>NUCLEOTIDE SEQUENCE [LARGE SCALE GENOMIC DNA]</scope>
    <source>
        <strain evidence="7 8">DSM 20634</strain>
    </source>
</reference>
<evidence type="ECO:0000259" key="6">
    <source>
        <dbReference type="SMART" id="SM01266"/>
    </source>
</evidence>
<evidence type="ECO:0000313" key="8">
    <source>
        <dbReference type="Proteomes" id="UP000051733"/>
    </source>
</evidence>
<feature type="domain" description="Maltose/galactoside acetyltransferase" evidence="6">
    <location>
        <begin position="7"/>
        <end position="61"/>
    </location>
</feature>
<dbReference type="SMART" id="SM01266">
    <property type="entry name" value="Mac"/>
    <property type="match status" value="1"/>
</dbReference>
<dbReference type="STRING" id="1423813.FC26_GL001249"/>
<dbReference type="SUPFAM" id="SSF51161">
    <property type="entry name" value="Trimeric LpxA-like enzymes"/>
    <property type="match status" value="1"/>
</dbReference>
<dbReference type="CDD" id="cd03357">
    <property type="entry name" value="LbH_MAT_GAT"/>
    <property type="match status" value="1"/>
</dbReference>
<protein>
    <recommendedName>
        <fullName evidence="5">Acetyltransferase</fullName>
        <ecNumber evidence="5">2.3.1.-</ecNumber>
    </recommendedName>
</protein>
<evidence type="ECO:0000256" key="1">
    <source>
        <dbReference type="ARBA" id="ARBA00007274"/>
    </source>
</evidence>
<dbReference type="Gene3D" id="2.160.10.10">
    <property type="entry name" value="Hexapeptide repeat proteins"/>
    <property type="match status" value="1"/>
</dbReference>
<dbReference type="InterPro" id="IPR001451">
    <property type="entry name" value="Hexapep"/>
</dbReference>
<keyword evidence="4 5" id="KW-0012">Acyltransferase</keyword>
<gene>
    <name evidence="7" type="ORF">FC26_GL001249</name>
</gene>
<accession>A0A0R2A469</accession>
<dbReference type="EC" id="2.3.1.-" evidence="5"/>
<dbReference type="InterPro" id="IPR011004">
    <property type="entry name" value="Trimer_LpxA-like_sf"/>
</dbReference>
<keyword evidence="8" id="KW-1185">Reference proteome</keyword>
<dbReference type="PANTHER" id="PTHR43017:SF1">
    <property type="entry name" value="ACETYLTRANSFERASE YJL218W-RELATED"/>
    <property type="match status" value="1"/>
</dbReference>
<dbReference type="AlphaFoldDB" id="A0A0R2A469"/>
<dbReference type="Proteomes" id="UP000051733">
    <property type="component" value="Unassembled WGS sequence"/>
</dbReference>
<evidence type="ECO:0000256" key="5">
    <source>
        <dbReference type="RuleBase" id="RU367021"/>
    </source>
</evidence>
<dbReference type="InterPro" id="IPR024688">
    <property type="entry name" value="Mac_dom"/>
</dbReference>
<dbReference type="Pfam" id="PF12464">
    <property type="entry name" value="Mac"/>
    <property type="match status" value="1"/>
</dbReference>
<proteinExistence type="inferred from homology"/>
<keyword evidence="2 5" id="KW-0808">Transferase</keyword>
<dbReference type="EMBL" id="AYYY01000020">
    <property type="protein sequence ID" value="KRM61808.1"/>
    <property type="molecule type" value="Genomic_DNA"/>
</dbReference>
<evidence type="ECO:0000313" key="7">
    <source>
        <dbReference type="EMBL" id="KRM61808.1"/>
    </source>
</evidence>
<keyword evidence="3" id="KW-0677">Repeat</keyword>
<dbReference type="PATRIC" id="fig|1423813.3.peg.1272"/>
<evidence type="ECO:0000256" key="2">
    <source>
        <dbReference type="ARBA" id="ARBA00022679"/>
    </source>
</evidence>
<dbReference type="RefSeq" id="WP_057778171.1">
    <property type="nucleotide sequence ID" value="NZ_AYYY01000020.1"/>
</dbReference>
<comment type="caution">
    <text evidence="7">The sequence shown here is derived from an EMBL/GenBank/DDBJ whole genome shotgun (WGS) entry which is preliminary data.</text>
</comment>
<comment type="similarity">
    <text evidence="1 5">Belongs to the transferase hexapeptide repeat family.</text>
</comment>
<dbReference type="InterPro" id="IPR039369">
    <property type="entry name" value="LacA-like"/>
</dbReference>
<dbReference type="GO" id="GO:0008870">
    <property type="term" value="F:galactoside O-acetyltransferase activity"/>
    <property type="evidence" value="ECO:0007669"/>
    <property type="project" value="TreeGrafter"/>
</dbReference>
<name>A0A0R2A469_9LACO</name>
<organism evidence="7 8">
    <name type="scientific">Paucilactobacillus vaccinostercus DSM 20634</name>
    <dbReference type="NCBI Taxonomy" id="1423813"/>
    <lineage>
        <taxon>Bacteria</taxon>
        <taxon>Bacillati</taxon>
        <taxon>Bacillota</taxon>
        <taxon>Bacilli</taxon>
        <taxon>Lactobacillales</taxon>
        <taxon>Lactobacillaceae</taxon>
        <taxon>Paucilactobacillus</taxon>
    </lineage>
</organism>
<sequence>MTNQTDEQKMLAGEMYNSMADELVIRRGVAHQLCAQYNQLLETDEAARQTIVDQLMPHHGSGTYLQGPIQFDYGQYTTVGDNFYANFNFTVLDEAPITIGDNVMCGPNVSLFTALHPLRYQQRNMKTKDRDGVDYSYEHATPITIGNNCWIAGNVTIIGGVTIGAGCVIGAGSVVTRDIPANSLAVGNPCRVVREITADDTL</sequence>